<accession>A0ABW9MZ18</accession>
<dbReference type="InterPro" id="IPR007712">
    <property type="entry name" value="RelE/ParE_toxin"/>
</dbReference>
<reference evidence="2 3" key="1">
    <citation type="journal article" date="2025" name="Anaerobe">
        <title>Description of Anaerococcus kampingiae sp. nov., Anaerococcus groningensis sp. nov., Anaerococcus martiniensis sp. nov., and Anaerococcus cruorum sp. nov., isolated from human clinical specimens.</title>
        <authorList>
            <person name="Boiten K.E."/>
            <person name="Meijer J."/>
            <person name="van Wezel E.M."/>
            <person name="Veloo A.C.M."/>
        </authorList>
    </citation>
    <scope>NUCLEOTIDE SEQUENCE [LARGE SCALE GENOMIC DNA]</scope>
    <source>
        <strain evidence="2 3">ENR1011</strain>
    </source>
</reference>
<evidence type="ECO:0000313" key="3">
    <source>
        <dbReference type="Proteomes" id="UP001637993"/>
    </source>
</evidence>
<keyword evidence="1" id="KW-1277">Toxin-antitoxin system</keyword>
<proteinExistence type="predicted"/>
<organism evidence="2 3">
    <name type="scientific">Anaerococcus groningensis</name>
    <dbReference type="NCBI Taxonomy" id="3115616"/>
    <lineage>
        <taxon>Bacteria</taxon>
        <taxon>Bacillati</taxon>
        <taxon>Bacillota</taxon>
        <taxon>Tissierellia</taxon>
        <taxon>Tissierellales</taxon>
        <taxon>Peptoniphilaceae</taxon>
        <taxon>Anaerococcus</taxon>
    </lineage>
</organism>
<name>A0ABW9MZ18_9FIRM</name>
<dbReference type="Proteomes" id="UP001637993">
    <property type="component" value="Unassembled WGS sequence"/>
</dbReference>
<dbReference type="InterPro" id="IPR035093">
    <property type="entry name" value="RelE/ParE_toxin_dom_sf"/>
</dbReference>
<keyword evidence="3" id="KW-1185">Reference proteome</keyword>
<dbReference type="RefSeq" id="WP_410023653.1">
    <property type="nucleotide sequence ID" value="NZ_JBGMEG010000003.1"/>
</dbReference>
<protein>
    <submittedName>
        <fullName evidence="2">Type II toxin-antitoxin system RelE/ParE family toxin</fullName>
    </submittedName>
</protein>
<dbReference type="Pfam" id="PF05016">
    <property type="entry name" value="ParE_toxin"/>
    <property type="match status" value="1"/>
</dbReference>
<evidence type="ECO:0000313" key="2">
    <source>
        <dbReference type="EMBL" id="MFO3717053.1"/>
    </source>
</evidence>
<evidence type="ECO:0000256" key="1">
    <source>
        <dbReference type="ARBA" id="ARBA00022649"/>
    </source>
</evidence>
<dbReference type="SUPFAM" id="SSF143011">
    <property type="entry name" value="RelE-like"/>
    <property type="match status" value="1"/>
</dbReference>
<comment type="caution">
    <text evidence="2">The sequence shown here is derived from an EMBL/GenBank/DDBJ whole genome shotgun (WGS) entry which is preliminary data.</text>
</comment>
<dbReference type="EMBL" id="JBGMEG010000003">
    <property type="protein sequence ID" value="MFO3717053.1"/>
    <property type="molecule type" value="Genomic_DNA"/>
</dbReference>
<dbReference type="Gene3D" id="3.30.2310.20">
    <property type="entry name" value="RelE-like"/>
    <property type="match status" value="1"/>
</dbReference>
<sequence>MNNQTYRINYLPLFEQDLNEIVDYITVDLQNPGAAHKLVDKVEEAIYKRLDNPLMYAPYISSKTRKHPYYKINVGNYSIFYVVIDDVMEVRRILYSRRNIDELI</sequence>
<gene>
    <name evidence="2" type="ORF">AB9Q04_01660</name>
</gene>